<protein>
    <submittedName>
        <fullName evidence="1">Uncharacterized protein</fullName>
    </submittedName>
</protein>
<reference evidence="2" key="1">
    <citation type="journal article" date="2015" name="Nat. Plants">
        <title>Genome expansion of Arabis alpina linked with retrotransposition and reduced symmetric DNA methylation.</title>
        <authorList>
            <person name="Willing E.M."/>
            <person name="Rawat V."/>
            <person name="Mandakova T."/>
            <person name="Maumus F."/>
            <person name="James G.V."/>
            <person name="Nordstroem K.J."/>
            <person name="Becker C."/>
            <person name="Warthmann N."/>
            <person name="Chica C."/>
            <person name="Szarzynska B."/>
            <person name="Zytnicki M."/>
            <person name="Albani M.C."/>
            <person name="Kiefer C."/>
            <person name="Bergonzi S."/>
            <person name="Castaings L."/>
            <person name="Mateos J.L."/>
            <person name="Berns M.C."/>
            <person name="Bujdoso N."/>
            <person name="Piofczyk T."/>
            <person name="de Lorenzo L."/>
            <person name="Barrero-Sicilia C."/>
            <person name="Mateos I."/>
            <person name="Piednoel M."/>
            <person name="Hagmann J."/>
            <person name="Chen-Min-Tao R."/>
            <person name="Iglesias-Fernandez R."/>
            <person name="Schuster S.C."/>
            <person name="Alonso-Blanco C."/>
            <person name="Roudier F."/>
            <person name="Carbonero P."/>
            <person name="Paz-Ares J."/>
            <person name="Davis S.J."/>
            <person name="Pecinka A."/>
            <person name="Quesneville H."/>
            <person name="Colot V."/>
            <person name="Lysak M.A."/>
            <person name="Weigel D."/>
            <person name="Coupland G."/>
            <person name="Schneeberger K."/>
        </authorList>
    </citation>
    <scope>NUCLEOTIDE SEQUENCE [LARGE SCALE GENOMIC DNA]</scope>
    <source>
        <strain evidence="2">cv. Pajares</strain>
    </source>
</reference>
<organism evidence="1 2">
    <name type="scientific">Arabis alpina</name>
    <name type="common">Alpine rock-cress</name>
    <dbReference type="NCBI Taxonomy" id="50452"/>
    <lineage>
        <taxon>Eukaryota</taxon>
        <taxon>Viridiplantae</taxon>
        <taxon>Streptophyta</taxon>
        <taxon>Embryophyta</taxon>
        <taxon>Tracheophyta</taxon>
        <taxon>Spermatophyta</taxon>
        <taxon>Magnoliopsida</taxon>
        <taxon>eudicotyledons</taxon>
        <taxon>Gunneridae</taxon>
        <taxon>Pentapetalae</taxon>
        <taxon>rosids</taxon>
        <taxon>malvids</taxon>
        <taxon>Brassicales</taxon>
        <taxon>Brassicaceae</taxon>
        <taxon>Arabideae</taxon>
        <taxon>Arabis</taxon>
    </lineage>
</organism>
<dbReference type="Proteomes" id="UP000029120">
    <property type="component" value="Chromosome 3"/>
</dbReference>
<evidence type="ECO:0000313" key="2">
    <source>
        <dbReference type="Proteomes" id="UP000029120"/>
    </source>
</evidence>
<dbReference type="Gramene" id="KFK39727">
    <property type="protein sequence ID" value="KFK39727"/>
    <property type="gene ID" value="AALP_AA3G280400"/>
</dbReference>
<evidence type="ECO:0000313" key="1">
    <source>
        <dbReference type="EMBL" id="KFK39727.1"/>
    </source>
</evidence>
<dbReference type="AlphaFoldDB" id="A0A087HC75"/>
<sequence length="85" mass="9247">MASLSSSQKLTSACFVVLLIFVLCALTATNLRNIQISRSRKLKTEDSQSFNSSTMAVTRDEGIELNEHAVADPDQVAHEVSALVH</sequence>
<accession>A0A087HC75</accession>
<name>A0A087HC75_ARAAL</name>
<gene>
    <name evidence="1" type="ordered locus">AALP_Aa3g280400</name>
</gene>
<feature type="non-terminal residue" evidence="1">
    <location>
        <position position="85"/>
    </location>
</feature>
<proteinExistence type="predicted"/>
<keyword evidence="2" id="KW-1185">Reference proteome</keyword>
<dbReference type="EMBL" id="CM002871">
    <property type="protein sequence ID" value="KFK39727.1"/>
    <property type="molecule type" value="Genomic_DNA"/>
</dbReference>